<sequence>MEATMAADESTSRLVILGPRDFHAASGVADWRVLFWGAHCFYRTTSFAEAAAFVVGIAEVAERLDHAPDIDMRAEGVTVRTCSRPDGALSVADVDLAAAVSVVAHRLGLTSDPSMLQVVGIAVAQDAGIDTRPFWEAAFGYERVGEEDLLDPLRRGPHLWFHELRTPRPGRGRTHIDVSVPADEAEKRVQAAVTAGGRIVDASEAPKWWTLASPDNHGIDIAGWADWDG</sequence>
<dbReference type="Proteomes" id="UP000241085">
    <property type="component" value="Unassembled WGS sequence"/>
</dbReference>
<proteinExistence type="inferred from homology"/>
<dbReference type="InterPro" id="IPR029068">
    <property type="entry name" value="Glyas_Bleomycin-R_OHBP_Dase"/>
</dbReference>
<comment type="catalytic activity">
    <reaction evidence="1">
        <text>(4aS,6R)-4a-hydroxy-L-erythro-5,6,7,8-tetrahydrobiopterin = (6R)-L-erythro-6,7-dihydrobiopterin + H2O</text>
        <dbReference type="Rhea" id="RHEA:11920"/>
        <dbReference type="ChEBI" id="CHEBI:15377"/>
        <dbReference type="ChEBI" id="CHEBI:15642"/>
        <dbReference type="ChEBI" id="CHEBI:43120"/>
        <dbReference type="EC" id="4.2.1.96"/>
    </reaction>
</comment>
<dbReference type="EC" id="4.2.1.96" evidence="3"/>
<dbReference type="SUPFAM" id="SSF54593">
    <property type="entry name" value="Glyoxalase/Bleomycin resistance protein/Dihydroxybiphenyl dioxygenase"/>
    <property type="match status" value="1"/>
</dbReference>
<dbReference type="Gene3D" id="3.30.1360.20">
    <property type="entry name" value="Transcriptional coactivator/pterin dehydratase"/>
    <property type="match status" value="1"/>
</dbReference>
<feature type="domain" description="Glyoxalase-like" evidence="6">
    <location>
        <begin position="133"/>
        <end position="221"/>
    </location>
</feature>
<dbReference type="InterPro" id="IPR001533">
    <property type="entry name" value="Pterin_deHydtase"/>
</dbReference>
<keyword evidence="8" id="KW-1185">Reference proteome</keyword>
<evidence type="ECO:0000313" key="7">
    <source>
        <dbReference type="EMBL" id="PTL71325.1"/>
    </source>
</evidence>
<dbReference type="GO" id="GO:0006729">
    <property type="term" value="P:tetrahydrobiopterin biosynthetic process"/>
    <property type="evidence" value="ECO:0007669"/>
    <property type="project" value="InterPro"/>
</dbReference>
<dbReference type="Pfam" id="PF01329">
    <property type="entry name" value="Pterin_4a"/>
    <property type="match status" value="1"/>
</dbReference>
<dbReference type="GO" id="GO:0008124">
    <property type="term" value="F:4-alpha-hydroxytetrahydrobiopterin dehydratase activity"/>
    <property type="evidence" value="ECO:0007669"/>
    <property type="project" value="UniProtKB-EC"/>
</dbReference>
<keyword evidence="5" id="KW-0456">Lyase</keyword>
<evidence type="ECO:0000256" key="5">
    <source>
        <dbReference type="ARBA" id="ARBA00023239"/>
    </source>
</evidence>
<evidence type="ECO:0000313" key="8">
    <source>
        <dbReference type="Proteomes" id="UP000241085"/>
    </source>
</evidence>
<dbReference type="Gene3D" id="3.10.180.10">
    <property type="entry name" value="2,3-Dihydroxybiphenyl 1,2-Dioxygenase, domain 1"/>
    <property type="match status" value="1"/>
</dbReference>
<evidence type="ECO:0000256" key="2">
    <source>
        <dbReference type="ARBA" id="ARBA00006472"/>
    </source>
</evidence>
<evidence type="ECO:0000256" key="1">
    <source>
        <dbReference type="ARBA" id="ARBA00001554"/>
    </source>
</evidence>
<evidence type="ECO:0000259" key="6">
    <source>
        <dbReference type="Pfam" id="PF18029"/>
    </source>
</evidence>
<comment type="similarity">
    <text evidence="2">Belongs to the pterin-4-alpha-carbinolamine dehydratase family.</text>
</comment>
<name>A0A2T4UP60_9MICO</name>
<dbReference type="SUPFAM" id="SSF55248">
    <property type="entry name" value="PCD-like"/>
    <property type="match status" value="1"/>
</dbReference>
<evidence type="ECO:0000256" key="3">
    <source>
        <dbReference type="ARBA" id="ARBA00013252"/>
    </source>
</evidence>
<accession>A0A2T4UP60</accession>
<dbReference type="AlphaFoldDB" id="A0A2T4UP60"/>
<evidence type="ECO:0000256" key="4">
    <source>
        <dbReference type="ARBA" id="ARBA00021735"/>
    </source>
</evidence>
<gene>
    <name evidence="7" type="ORF">C1I63_19070</name>
</gene>
<reference evidence="7 8" key="1">
    <citation type="submission" date="2018-03" db="EMBL/GenBank/DDBJ databases">
        <title>Bacteriophage NCPPB3778 and a type I-E CRISPR drive the evolution of the US Biological Select Agent, Rathayibacter toxicus.</title>
        <authorList>
            <person name="Davis E.W.II."/>
            <person name="Tabima J.F."/>
            <person name="Weisberg A.J."/>
            <person name="Dantas Lopes L."/>
            <person name="Wiseman M.S."/>
            <person name="Wiseman M.S."/>
            <person name="Pupko T."/>
            <person name="Belcher M.S."/>
            <person name="Sechler A.J."/>
            <person name="Tancos M.A."/>
            <person name="Schroeder B.K."/>
            <person name="Murray T.D."/>
            <person name="Luster D.G."/>
            <person name="Schneider W.L."/>
            <person name="Rogers E."/>
            <person name="Andreote F.D."/>
            <person name="Grunwald N.J."/>
            <person name="Putnam M.L."/>
            <person name="Chang J.H."/>
        </authorList>
    </citation>
    <scope>NUCLEOTIDE SEQUENCE [LARGE SCALE GENOMIC DNA]</scope>
    <source>
        <strain evidence="7 8">DSM 15933</strain>
    </source>
</reference>
<protein>
    <recommendedName>
        <fullName evidence="4">Putative pterin-4-alpha-carbinolamine dehydratase</fullName>
        <ecNumber evidence="3">4.2.1.96</ecNumber>
    </recommendedName>
</protein>
<comment type="caution">
    <text evidence="7">The sequence shown here is derived from an EMBL/GenBank/DDBJ whole genome shotgun (WGS) entry which is preliminary data.</text>
</comment>
<dbReference type="Pfam" id="PF18029">
    <property type="entry name" value="Glyoxalase_6"/>
    <property type="match status" value="1"/>
</dbReference>
<dbReference type="InterPro" id="IPR041581">
    <property type="entry name" value="Glyoxalase_6"/>
</dbReference>
<dbReference type="InterPro" id="IPR036428">
    <property type="entry name" value="PCD_sf"/>
</dbReference>
<organism evidence="7 8">
    <name type="scientific">Rathayibacter caricis DSM 15933</name>
    <dbReference type="NCBI Taxonomy" id="1328867"/>
    <lineage>
        <taxon>Bacteria</taxon>
        <taxon>Bacillati</taxon>
        <taxon>Actinomycetota</taxon>
        <taxon>Actinomycetes</taxon>
        <taxon>Micrococcales</taxon>
        <taxon>Microbacteriaceae</taxon>
        <taxon>Rathayibacter</taxon>
    </lineage>
</organism>
<dbReference type="EMBL" id="PZPL01000002">
    <property type="protein sequence ID" value="PTL71325.1"/>
    <property type="molecule type" value="Genomic_DNA"/>
</dbReference>